<dbReference type="InterPro" id="IPR003694">
    <property type="entry name" value="NAD_synthase"/>
</dbReference>
<feature type="transmembrane region" description="Helical" evidence="10">
    <location>
        <begin position="568"/>
        <end position="587"/>
    </location>
</feature>
<dbReference type="PANTHER" id="PTHR23090:SF9">
    <property type="entry name" value="GLUTAMINE-DEPENDENT NAD(+) SYNTHETASE"/>
    <property type="match status" value="1"/>
</dbReference>
<dbReference type="InterPro" id="IPR036526">
    <property type="entry name" value="C-N_Hydrolase_sf"/>
</dbReference>
<keyword evidence="4 7" id="KW-0547">Nucleotide-binding</keyword>
<evidence type="ECO:0000256" key="2">
    <source>
        <dbReference type="ARBA" id="ARBA00007145"/>
    </source>
</evidence>
<feature type="domain" description="CN hydrolase" evidence="11">
    <location>
        <begin position="6"/>
        <end position="268"/>
    </location>
</feature>
<feature type="binding site" evidence="7">
    <location>
        <position position="197"/>
    </location>
    <ligand>
        <name>L-glutamine</name>
        <dbReference type="ChEBI" id="CHEBI:58359"/>
    </ligand>
</feature>
<keyword evidence="3 7" id="KW-0436">Ligase</keyword>
<dbReference type="GO" id="GO:0004359">
    <property type="term" value="F:glutaminase activity"/>
    <property type="evidence" value="ECO:0007669"/>
    <property type="project" value="InterPro"/>
</dbReference>
<evidence type="ECO:0000256" key="3">
    <source>
        <dbReference type="ARBA" id="ARBA00022598"/>
    </source>
</evidence>
<accession>A0A372MG92</accession>
<evidence type="ECO:0000256" key="1">
    <source>
        <dbReference type="ARBA" id="ARBA00005188"/>
    </source>
</evidence>
<keyword evidence="10" id="KW-1133">Transmembrane helix</keyword>
<comment type="similarity">
    <text evidence="2 7 8">In the C-terminal section; belongs to the NAD synthetase family.</text>
</comment>
<dbReference type="GO" id="GO:0003952">
    <property type="term" value="F:NAD+ synthase (glutamine-hydrolyzing) activity"/>
    <property type="evidence" value="ECO:0007669"/>
    <property type="project" value="UniProtKB-UniRule"/>
</dbReference>
<name>A0A372MG92_9SPIR</name>
<dbReference type="Pfam" id="PF00795">
    <property type="entry name" value="CN_hydrolase"/>
    <property type="match status" value="1"/>
</dbReference>
<comment type="pathway">
    <text evidence="1 7 8">Cofactor biosynthesis; NAD(+) biosynthesis; NAD(+) from deamido-NAD(+) (L-Gln route): step 1/1.</text>
</comment>
<feature type="binding site" evidence="7">
    <location>
        <position position="596"/>
    </location>
    <ligand>
        <name>deamido-NAD(+)</name>
        <dbReference type="ChEBI" id="CHEBI:58437"/>
        <note>ligand shared between two neighboring subunits</note>
    </ligand>
</feature>
<feature type="active site" description="For glutaminase activity" evidence="7">
    <location>
        <position position="115"/>
    </location>
</feature>
<reference evidence="13" key="1">
    <citation type="submission" date="2018-08" db="EMBL/GenBank/DDBJ databases">
        <authorList>
            <person name="Grouzdev D.S."/>
            <person name="Krutkina M.S."/>
        </authorList>
    </citation>
    <scope>NUCLEOTIDE SEQUENCE [LARGE SCALE GENOMIC DNA]</scope>
    <source>
        <strain evidence="13">4-11</strain>
    </source>
</reference>
<dbReference type="InterPro" id="IPR022310">
    <property type="entry name" value="NAD/GMP_synthase"/>
</dbReference>
<dbReference type="Proteomes" id="UP000264002">
    <property type="component" value="Unassembled WGS sequence"/>
</dbReference>
<feature type="active site" description="Nucleophile; for glutaminase activity" evidence="7">
    <location>
        <position position="170"/>
    </location>
</feature>
<feature type="binding site" evidence="7">
    <location>
        <position position="459"/>
    </location>
    <ligand>
        <name>ATP</name>
        <dbReference type="ChEBI" id="CHEBI:30616"/>
    </ligand>
</feature>
<evidence type="ECO:0000256" key="8">
    <source>
        <dbReference type="PIRNR" id="PIRNR006630"/>
    </source>
</evidence>
<comment type="similarity">
    <text evidence="9">Belongs to the NAD synthetase family.</text>
</comment>
<dbReference type="GO" id="GO:0008795">
    <property type="term" value="F:NAD+ synthase activity"/>
    <property type="evidence" value="ECO:0007669"/>
    <property type="project" value="UniProtKB-UniRule"/>
</dbReference>
<sequence>MKDGFVKCAVASASVRVADTMYNTASIISLMRSAVQQGVRLLVLPELVTTAYTCADLFLQKSLQKGAVDAIANVVDESRNSDLLVVFGSLIPLHGRLYNCAVVVQSGRILGLVPKQHLPNYLEYYEKRWFKVPSDGNIAVEFLGQSTYFGTRLLFTCTNLPELVVACEICEDLWVPRSPSTDHAVAGATVITNCSASDEFVGKEEYRRSLVKTQSGRLICAYLYSDAGEGESTTDLVFSPHNLIFEDGHSLGEQREQSDTLLITEIDVQKLALERIRRQSFGYDDNMYQRIPFTLEERECTLTRKIDRNPFVPSDAQTMTARCEKILTLQSLGLKKRLEHTKVKQVIVGLSGGLDSTLALLVCVRAFDALKLPRSGILAVTMPGFGTTKRTKGNATKLAKALDVAFTTISISKAVGQHFKDIGHDPAVADVTYENSQARERTQVLMDLANKRGALVIGTGDLSELALGWATYNGDHMSMYGVNASVPKTLVKHLVSYIAQISDPSLKKVLLDIVDTPVSPELLPAKHDGTISQVTEDLVGPYELHDFFLYQVVRFGYSPSKVYRLAQYAFTGIYEPAFILGWLKIFYRRFFSQQFKRSCLPDGPRIGSVSLSPRGDWRMSSDSSVALWQQELETLAN</sequence>
<feature type="binding site" evidence="7">
    <location>
        <position position="121"/>
    </location>
    <ligand>
        <name>L-glutamine</name>
        <dbReference type="ChEBI" id="CHEBI:58359"/>
    </ligand>
</feature>
<dbReference type="GO" id="GO:0005524">
    <property type="term" value="F:ATP binding"/>
    <property type="evidence" value="ECO:0007669"/>
    <property type="project" value="UniProtKB-UniRule"/>
</dbReference>
<dbReference type="GO" id="GO:0005737">
    <property type="term" value="C:cytoplasm"/>
    <property type="evidence" value="ECO:0007669"/>
    <property type="project" value="InterPro"/>
</dbReference>
<proteinExistence type="inferred from homology"/>
<evidence type="ECO:0000256" key="6">
    <source>
        <dbReference type="ARBA" id="ARBA00023027"/>
    </source>
</evidence>
<dbReference type="InterPro" id="IPR003010">
    <property type="entry name" value="C-N_Hydrolase"/>
</dbReference>
<dbReference type="EMBL" id="QUWK01000007">
    <property type="protein sequence ID" value="RFU94811.1"/>
    <property type="molecule type" value="Genomic_DNA"/>
</dbReference>
<evidence type="ECO:0000313" key="12">
    <source>
        <dbReference type="EMBL" id="RFU94811.1"/>
    </source>
</evidence>
<dbReference type="RefSeq" id="WP_117330507.1">
    <property type="nucleotide sequence ID" value="NZ_QUWK01000007.1"/>
</dbReference>
<feature type="binding site" evidence="7">
    <location>
        <begin position="349"/>
        <end position="356"/>
    </location>
    <ligand>
        <name>ATP</name>
        <dbReference type="ChEBI" id="CHEBI:30616"/>
    </ligand>
</feature>
<keyword evidence="10" id="KW-0472">Membrane</keyword>
<comment type="caution">
    <text evidence="12">The sequence shown here is derived from an EMBL/GenBank/DDBJ whole genome shotgun (WGS) entry which is preliminary data.</text>
</comment>
<dbReference type="InterPro" id="IPR041856">
    <property type="entry name" value="NAD+_synth_C"/>
</dbReference>
<feature type="binding site" evidence="7">
    <location>
        <begin position="469"/>
        <end position="472"/>
    </location>
    <ligand>
        <name>deamido-NAD(+)</name>
        <dbReference type="ChEBI" id="CHEBI:58437"/>
        <note>ligand shared between two neighboring subunits</note>
    </ligand>
</feature>
<feature type="active site" description="Proton acceptor; for glutaminase activity" evidence="7">
    <location>
        <position position="46"/>
    </location>
</feature>
<protein>
    <recommendedName>
        <fullName evidence="7 8">Glutamine-dependent NAD(+) synthetase</fullName>
        <ecNumber evidence="7 8">6.3.5.1</ecNumber>
    </recommendedName>
    <alternativeName>
        <fullName evidence="7 8">NAD(+) synthase [glutamine-hydrolyzing]</fullName>
    </alternativeName>
</protein>
<reference evidence="12 13" key="2">
    <citation type="submission" date="2018-09" db="EMBL/GenBank/DDBJ databases">
        <title>Genome of Sphaerochaeta halotolerans strain 4-11.</title>
        <authorList>
            <person name="Nazina T.N."/>
            <person name="Sokolova D.S."/>
        </authorList>
    </citation>
    <scope>NUCLEOTIDE SEQUENCE [LARGE SCALE GENOMIC DNA]</scope>
    <source>
        <strain evidence="12 13">4-11</strain>
    </source>
</reference>
<dbReference type="NCBIfam" id="TIGR00552">
    <property type="entry name" value="nadE"/>
    <property type="match status" value="1"/>
</dbReference>
<dbReference type="PROSITE" id="PS50263">
    <property type="entry name" value="CN_HYDROLASE"/>
    <property type="match status" value="1"/>
</dbReference>
<evidence type="ECO:0000259" key="11">
    <source>
        <dbReference type="PROSITE" id="PS50263"/>
    </source>
</evidence>
<dbReference type="CDD" id="cd00553">
    <property type="entry name" value="NAD_synthase"/>
    <property type="match status" value="1"/>
</dbReference>
<dbReference type="SUPFAM" id="SSF52402">
    <property type="entry name" value="Adenine nucleotide alpha hydrolases-like"/>
    <property type="match status" value="1"/>
</dbReference>
<evidence type="ECO:0000313" key="13">
    <source>
        <dbReference type="Proteomes" id="UP000264002"/>
    </source>
</evidence>
<evidence type="ECO:0000256" key="4">
    <source>
        <dbReference type="ARBA" id="ARBA00022741"/>
    </source>
</evidence>
<keyword evidence="10" id="KW-0812">Transmembrane</keyword>
<dbReference type="NCBIfam" id="NF002730">
    <property type="entry name" value="PRK02628.1"/>
    <property type="match status" value="1"/>
</dbReference>
<keyword evidence="6 7" id="KW-0520">NAD</keyword>
<dbReference type="Gene3D" id="1.10.10.1140">
    <property type="entry name" value="Glutamine-dependent NAD+ synthetase, C-terminal domain"/>
    <property type="match status" value="1"/>
</dbReference>
<feature type="binding site" evidence="7">
    <location>
        <position position="203"/>
    </location>
    <ligand>
        <name>L-glutamine</name>
        <dbReference type="ChEBI" id="CHEBI:58359"/>
    </ligand>
</feature>
<dbReference type="CDD" id="cd07570">
    <property type="entry name" value="GAT_Gln-NAD-synth"/>
    <property type="match status" value="1"/>
</dbReference>
<dbReference type="SUPFAM" id="SSF56317">
    <property type="entry name" value="Carbon-nitrogen hydrolase"/>
    <property type="match status" value="1"/>
</dbReference>
<feature type="binding site" evidence="7">
    <location>
        <position position="464"/>
    </location>
    <ligand>
        <name>deamido-NAD(+)</name>
        <dbReference type="ChEBI" id="CHEBI:58437"/>
        <note>ligand shared between two neighboring subunits</note>
    </ligand>
</feature>
<organism evidence="12 13">
    <name type="scientific">Sphaerochaeta halotolerans</name>
    <dbReference type="NCBI Taxonomy" id="2293840"/>
    <lineage>
        <taxon>Bacteria</taxon>
        <taxon>Pseudomonadati</taxon>
        <taxon>Spirochaetota</taxon>
        <taxon>Spirochaetia</taxon>
        <taxon>Spirochaetales</taxon>
        <taxon>Sphaerochaetaceae</taxon>
        <taxon>Sphaerochaeta</taxon>
    </lineage>
</organism>
<evidence type="ECO:0000256" key="7">
    <source>
        <dbReference type="HAMAP-Rule" id="MF_02090"/>
    </source>
</evidence>
<dbReference type="InterPro" id="IPR014445">
    <property type="entry name" value="Gln-dep_NAD_synthase"/>
</dbReference>
<comment type="catalytic activity">
    <reaction evidence="7 8">
        <text>deamido-NAD(+) + L-glutamine + ATP + H2O = L-glutamate + AMP + diphosphate + NAD(+) + H(+)</text>
        <dbReference type="Rhea" id="RHEA:24384"/>
        <dbReference type="ChEBI" id="CHEBI:15377"/>
        <dbReference type="ChEBI" id="CHEBI:15378"/>
        <dbReference type="ChEBI" id="CHEBI:29985"/>
        <dbReference type="ChEBI" id="CHEBI:30616"/>
        <dbReference type="ChEBI" id="CHEBI:33019"/>
        <dbReference type="ChEBI" id="CHEBI:57540"/>
        <dbReference type="ChEBI" id="CHEBI:58359"/>
        <dbReference type="ChEBI" id="CHEBI:58437"/>
        <dbReference type="ChEBI" id="CHEBI:456215"/>
        <dbReference type="EC" id="6.3.5.1"/>
    </reaction>
</comment>
<dbReference type="Pfam" id="PF02540">
    <property type="entry name" value="NAD_synthase"/>
    <property type="match status" value="1"/>
</dbReference>
<dbReference type="UniPathway" id="UPA00253">
    <property type="reaction ID" value="UER00334"/>
</dbReference>
<dbReference type="PIRSF" id="PIRSF006630">
    <property type="entry name" value="NADS_GAT"/>
    <property type="match status" value="1"/>
</dbReference>
<dbReference type="GO" id="GO:0009435">
    <property type="term" value="P:NAD+ biosynthetic process"/>
    <property type="evidence" value="ECO:0007669"/>
    <property type="project" value="UniProtKB-UniRule"/>
</dbReference>
<dbReference type="Gene3D" id="3.40.50.620">
    <property type="entry name" value="HUPs"/>
    <property type="match status" value="1"/>
</dbReference>
<dbReference type="HAMAP" id="MF_02090">
    <property type="entry name" value="NadE_glutamine_dep"/>
    <property type="match status" value="1"/>
</dbReference>
<dbReference type="InterPro" id="IPR014729">
    <property type="entry name" value="Rossmann-like_a/b/a_fold"/>
</dbReference>
<evidence type="ECO:0000256" key="9">
    <source>
        <dbReference type="RuleBase" id="RU003811"/>
    </source>
</evidence>
<gene>
    <name evidence="7" type="primary">nadE</name>
    <name evidence="12" type="ORF">DYP60_08135</name>
</gene>
<comment type="function">
    <text evidence="7">Catalyzes the ATP-dependent amidation of deamido-NAD to form NAD. Uses L-glutamine as a nitrogen source.</text>
</comment>
<evidence type="ECO:0000256" key="10">
    <source>
        <dbReference type="SAM" id="Phobius"/>
    </source>
</evidence>
<dbReference type="PANTHER" id="PTHR23090">
    <property type="entry name" value="NH 3 /GLUTAMINE-DEPENDENT NAD + SYNTHETASE"/>
    <property type="match status" value="1"/>
</dbReference>
<keyword evidence="13" id="KW-1185">Reference proteome</keyword>
<evidence type="ECO:0000256" key="5">
    <source>
        <dbReference type="ARBA" id="ARBA00022840"/>
    </source>
</evidence>
<dbReference type="AlphaFoldDB" id="A0A372MG92"/>
<dbReference type="Gene3D" id="3.60.110.10">
    <property type="entry name" value="Carbon-nitrogen hydrolase"/>
    <property type="match status" value="1"/>
</dbReference>
<dbReference type="EC" id="6.3.5.1" evidence="7 8"/>
<keyword evidence="5 7" id="KW-0067">ATP-binding</keyword>
<feature type="binding site" evidence="7">
    <location>
        <position position="435"/>
    </location>
    <ligand>
        <name>deamido-NAD(+)</name>
        <dbReference type="ChEBI" id="CHEBI:58437"/>
        <note>ligand shared between two neighboring subunits</note>
    </ligand>
</feature>